<evidence type="ECO:0008006" key="3">
    <source>
        <dbReference type="Google" id="ProtNLM"/>
    </source>
</evidence>
<protein>
    <recommendedName>
        <fullName evidence="3">DUF1353 domain-containing protein</fullName>
    </recommendedName>
</protein>
<sequence length="75" mass="9255">MGIFPPIGRSNRACLLHDWWYDNRLFREEYGDDLARFMADEELLFLLNELEPKKKARNYMMYLACRWFGKSWWDN</sequence>
<keyword evidence="2" id="KW-1185">Reference proteome</keyword>
<dbReference type="Pfam" id="PF07087">
    <property type="entry name" value="DUF1353"/>
    <property type="match status" value="1"/>
</dbReference>
<comment type="caution">
    <text evidence="1">The sequence shown here is derived from an EMBL/GenBank/DDBJ whole genome shotgun (WGS) entry which is preliminary data.</text>
</comment>
<dbReference type="AlphaFoldDB" id="A0A327NDF4"/>
<dbReference type="Proteomes" id="UP000249016">
    <property type="component" value="Unassembled WGS sequence"/>
</dbReference>
<accession>A0A327NDF4</accession>
<reference evidence="1 2" key="1">
    <citation type="submission" date="2018-06" db="EMBL/GenBank/DDBJ databases">
        <title>Spirosoma sp. HMF3257 Genome sequencing and assembly.</title>
        <authorList>
            <person name="Kang H."/>
            <person name="Cha I."/>
            <person name="Kim H."/>
            <person name="Kang J."/>
            <person name="Joh K."/>
        </authorList>
    </citation>
    <scope>NUCLEOTIDE SEQUENCE [LARGE SCALE GENOMIC DNA]</scope>
    <source>
        <strain evidence="1 2">HMF3257</strain>
    </source>
</reference>
<evidence type="ECO:0000313" key="2">
    <source>
        <dbReference type="Proteomes" id="UP000249016"/>
    </source>
</evidence>
<organism evidence="1 2">
    <name type="scientific">Spirosoma telluris</name>
    <dbReference type="NCBI Taxonomy" id="2183553"/>
    <lineage>
        <taxon>Bacteria</taxon>
        <taxon>Pseudomonadati</taxon>
        <taxon>Bacteroidota</taxon>
        <taxon>Cytophagia</taxon>
        <taxon>Cytophagales</taxon>
        <taxon>Cytophagaceae</taxon>
        <taxon>Spirosoma</taxon>
    </lineage>
</organism>
<dbReference type="EMBL" id="QLII01000001">
    <property type="protein sequence ID" value="RAI73300.1"/>
    <property type="molecule type" value="Genomic_DNA"/>
</dbReference>
<gene>
    <name evidence="1" type="ORF">HMF3257_00590</name>
</gene>
<name>A0A327NDF4_9BACT</name>
<proteinExistence type="predicted"/>
<evidence type="ECO:0000313" key="1">
    <source>
        <dbReference type="EMBL" id="RAI73300.1"/>
    </source>
</evidence>
<dbReference type="InterPro" id="IPR010767">
    <property type="entry name" value="Phage_CGC-2007_Cje0229"/>
</dbReference>